<sequence>MDTFLSGIIKIGSLLSSGKPRTSTSDIKFPICFGSKLSTAAICLLISFSLL</sequence>
<dbReference type="AlphaFoldDB" id="A0A382S5Q3"/>
<reference evidence="1" key="1">
    <citation type="submission" date="2018-05" db="EMBL/GenBank/DDBJ databases">
        <authorList>
            <person name="Lanie J.A."/>
            <person name="Ng W.-L."/>
            <person name="Kazmierczak K.M."/>
            <person name="Andrzejewski T.M."/>
            <person name="Davidsen T.M."/>
            <person name="Wayne K.J."/>
            <person name="Tettelin H."/>
            <person name="Glass J.I."/>
            <person name="Rusch D."/>
            <person name="Podicherti R."/>
            <person name="Tsui H.-C.T."/>
            <person name="Winkler M.E."/>
        </authorList>
    </citation>
    <scope>NUCLEOTIDE SEQUENCE</scope>
</reference>
<organism evidence="1">
    <name type="scientific">marine metagenome</name>
    <dbReference type="NCBI Taxonomy" id="408172"/>
    <lineage>
        <taxon>unclassified sequences</taxon>
        <taxon>metagenomes</taxon>
        <taxon>ecological metagenomes</taxon>
    </lineage>
</organism>
<protein>
    <submittedName>
        <fullName evidence="1">Uncharacterized protein</fullName>
    </submittedName>
</protein>
<accession>A0A382S5Q3</accession>
<name>A0A382S5Q3_9ZZZZ</name>
<evidence type="ECO:0000313" key="1">
    <source>
        <dbReference type="EMBL" id="SVD05213.1"/>
    </source>
</evidence>
<gene>
    <name evidence="1" type="ORF">METZ01_LOCUS358067</name>
</gene>
<dbReference type="EMBL" id="UINC01126618">
    <property type="protein sequence ID" value="SVD05213.1"/>
    <property type="molecule type" value="Genomic_DNA"/>
</dbReference>
<proteinExistence type="predicted"/>